<accession>A0A1I0TX07</accession>
<dbReference type="PANTHER" id="PTHR30404:SF0">
    <property type="entry name" value="N-ACETYLMURAMOYL-L-ALANINE AMIDASE AMIC"/>
    <property type="match status" value="1"/>
</dbReference>
<dbReference type="GO" id="GO:0008745">
    <property type="term" value="F:N-acetylmuramoyl-L-alanine amidase activity"/>
    <property type="evidence" value="ECO:0007669"/>
    <property type="project" value="InterPro"/>
</dbReference>
<dbReference type="PROSITE" id="PS51724">
    <property type="entry name" value="SPOR"/>
    <property type="match status" value="1"/>
</dbReference>
<dbReference type="InterPro" id="IPR050695">
    <property type="entry name" value="N-acetylmuramoyl_amidase_3"/>
</dbReference>
<dbReference type="GO" id="GO:0030288">
    <property type="term" value="C:outer membrane-bounded periplasmic space"/>
    <property type="evidence" value="ECO:0007669"/>
    <property type="project" value="TreeGrafter"/>
</dbReference>
<dbReference type="SUPFAM" id="SSF53187">
    <property type="entry name" value="Zn-dependent exopeptidases"/>
    <property type="match status" value="1"/>
</dbReference>
<evidence type="ECO:0000313" key="4">
    <source>
        <dbReference type="Proteomes" id="UP000198979"/>
    </source>
</evidence>
<proteinExistence type="predicted"/>
<dbReference type="PANTHER" id="PTHR30404">
    <property type="entry name" value="N-ACETYLMURAMOYL-L-ALANINE AMIDASE"/>
    <property type="match status" value="1"/>
</dbReference>
<dbReference type="Pfam" id="PF01520">
    <property type="entry name" value="Amidase_3"/>
    <property type="match status" value="1"/>
</dbReference>
<keyword evidence="1" id="KW-0378">Hydrolase</keyword>
<dbReference type="GO" id="GO:0009253">
    <property type="term" value="P:peptidoglycan catabolic process"/>
    <property type="evidence" value="ECO:0007669"/>
    <property type="project" value="InterPro"/>
</dbReference>
<dbReference type="Pfam" id="PF05036">
    <property type="entry name" value="SPOR"/>
    <property type="match status" value="1"/>
</dbReference>
<feature type="domain" description="SPOR" evidence="2">
    <location>
        <begin position="225"/>
        <end position="261"/>
    </location>
</feature>
<evidence type="ECO:0000313" key="3">
    <source>
        <dbReference type="EMBL" id="SFA56292.1"/>
    </source>
</evidence>
<dbReference type="SMART" id="SM00646">
    <property type="entry name" value="Ami_3"/>
    <property type="match status" value="1"/>
</dbReference>
<dbReference type="CDD" id="cd02696">
    <property type="entry name" value="MurNAc-LAA"/>
    <property type="match status" value="1"/>
</dbReference>
<evidence type="ECO:0000259" key="2">
    <source>
        <dbReference type="PROSITE" id="PS51724"/>
    </source>
</evidence>
<evidence type="ECO:0000256" key="1">
    <source>
        <dbReference type="ARBA" id="ARBA00022801"/>
    </source>
</evidence>
<reference evidence="4" key="1">
    <citation type="submission" date="2016-10" db="EMBL/GenBank/DDBJ databases">
        <authorList>
            <person name="Varghese N."/>
            <person name="Submissions S."/>
        </authorList>
    </citation>
    <scope>NUCLEOTIDE SEQUENCE [LARGE SCALE GENOMIC DNA]</scope>
    <source>
        <strain evidence="4">K1</strain>
    </source>
</reference>
<organism evidence="3 4">
    <name type="scientific">Anoxybacillus pushchinoensis</name>
    <dbReference type="NCBI Taxonomy" id="150248"/>
    <lineage>
        <taxon>Bacteria</taxon>
        <taxon>Bacillati</taxon>
        <taxon>Bacillota</taxon>
        <taxon>Bacilli</taxon>
        <taxon>Bacillales</taxon>
        <taxon>Anoxybacillaceae</taxon>
        <taxon>Anoxybacillus</taxon>
    </lineage>
</organism>
<dbReference type="EMBL" id="FOJQ01000052">
    <property type="protein sequence ID" value="SFA56292.1"/>
    <property type="molecule type" value="Genomic_DNA"/>
</dbReference>
<dbReference type="GO" id="GO:0042834">
    <property type="term" value="F:peptidoglycan binding"/>
    <property type="evidence" value="ECO:0007669"/>
    <property type="project" value="InterPro"/>
</dbReference>
<gene>
    <name evidence="3" type="ORF">SAMN05216169_105218</name>
</gene>
<dbReference type="Gene3D" id="3.40.630.40">
    <property type="entry name" value="Zn-dependent exopeptidases"/>
    <property type="match status" value="1"/>
</dbReference>
<dbReference type="STRING" id="150248.SAMN05216169_105218"/>
<dbReference type="InterPro" id="IPR007730">
    <property type="entry name" value="SPOR-like_dom"/>
</dbReference>
<name>A0A1I0TX07_9BACL</name>
<keyword evidence="4" id="KW-1185">Reference proteome</keyword>
<dbReference type="AlphaFoldDB" id="A0A1I0TX07"/>
<feature type="non-terminal residue" evidence="3">
    <location>
        <position position="1"/>
    </location>
</feature>
<dbReference type="InterPro" id="IPR036680">
    <property type="entry name" value="SPOR-like_sf"/>
</dbReference>
<dbReference type="InterPro" id="IPR002508">
    <property type="entry name" value="MurNAc-LAA_cat"/>
</dbReference>
<dbReference type="Proteomes" id="UP000198979">
    <property type="component" value="Unassembled WGS sequence"/>
</dbReference>
<protein>
    <submittedName>
        <fullName evidence="3">N-acetylmuramoyl-L-alanine amidase</fullName>
    </submittedName>
</protein>
<sequence>IIYKRKEEGRFLPDFRSRLEVGVSSPKMMKKIFLDKGHGGNDPGAVANGLQEKVLTHKIVEYATDYLAAHYEGFTQRVSREGDQSLTLDQRADMANKWGADVFVSVHINAGKGTGFETYVYNGGVSSQTVALQNVLHGEILAAMRQFGNITDRGKKRANYAVLRETKMPAVLTENLFIDSNDAKYLKNEAFLKAVGEAHARGVAKFLGLPQKTKLQPEPKPQQKVSDGKLYRVQVGSFSDRKNAERLAEELKKKGYPTIIV</sequence>
<dbReference type="SUPFAM" id="SSF110997">
    <property type="entry name" value="Sporulation related repeat"/>
    <property type="match status" value="1"/>
</dbReference>